<dbReference type="RefSeq" id="WP_350447512.1">
    <property type="nucleotide sequence ID" value="NZ_CP158373.1"/>
</dbReference>
<proteinExistence type="predicted"/>
<reference evidence="2" key="1">
    <citation type="submission" date="2023-08" db="EMBL/GenBank/DDBJ databases">
        <title>Increased levels of nutrients transform a symbiont into a lethal pathobiont.</title>
        <authorList>
            <person name="Lachnit T."/>
            <person name="Ulrich L."/>
            <person name="Willmer F.M."/>
            <person name="Hasenbein T."/>
            <person name="Steiner L.X."/>
            <person name="Wolters M."/>
            <person name="Herbst E.M."/>
            <person name="Deines P."/>
        </authorList>
    </citation>
    <scope>NUCLEOTIDE SEQUENCE</scope>
    <source>
        <strain evidence="2">T3</strain>
    </source>
</reference>
<keyword evidence="1" id="KW-1133">Transmembrane helix</keyword>
<sequence>MATVGFFIALAGWIWSVARGIQVSMLCAVFNFIFPPISQVIFAANEPVLRSPLLVLAAGLGLMYLGGGLKIS</sequence>
<protein>
    <recommendedName>
        <fullName evidence="3">EamA domain-containing protein</fullName>
    </recommendedName>
</protein>
<dbReference type="AlphaFoldDB" id="A0AAU7Y4L1"/>
<keyword evidence="1" id="KW-0472">Membrane</keyword>
<name>A0AAU7Y4L1_9PSED</name>
<organism evidence="2">
    <name type="scientific">Pseudomonas solani</name>
    <dbReference type="NCBI Taxonomy" id="2731552"/>
    <lineage>
        <taxon>Bacteria</taxon>
        <taxon>Pseudomonadati</taxon>
        <taxon>Pseudomonadota</taxon>
        <taxon>Gammaproteobacteria</taxon>
        <taxon>Pseudomonadales</taxon>
        <taxon>Pseudomonadaceae</taxon>
        <taxon>Pseudomonas</taxon>
    </lineage>
</organism>
<evidence type="ECO:0000256" key="1">
    <source>
        <dbReference type="SAM" id="Phobius"/>
    </source>
</evidence>
<dbReference type="EMBL" id="CP158373">
    <property type="protein sequence ID" value="XBY64610.1"/>
    <property type="molecule type" value="Genomic_DNA"/>
</dbReference>
<accession>A0AAU7Y4L1</accession>
<gene>
    <name evidence="2" type="ORF">ABS648_02295</name>
</gene>
<keyword evidence="1" id="KW-0812">Transmembrane</keyword>
<feature type="transmembrane region" description="Helical" evidence="1">
    <location>
        <begin position="53"/>
        <end position="71"/>
    </location>
</feature>
<evidence type="ECO:0000313" key="2">
    <source>
        <dbReference type="EMBL" id="XBY64610.1"/>
    </source>
</evidence>
<evidence type="ECO:0008006" key="3">
    <source>
        <dbReference type="Google" id="ProtNLM"/>
    </source>
</evidence>